<dbReference type="GO" id="GO:0033038">
    <property type="term" value="F:bitter taste receptor activity"/>
    <property type="evidence" value="ECO:0007669"/>
    <property type="project" value="InterPro"/>
</dbReference>
<evidence type="ECO:0000313" key="15">
    <source>
        <dbReference type="Proteomes" id="UP000081671"/>
    </source>
</evidence>
<dbReference type="GO" id="GO:0016020">
    <property type="term" value="C:membrane"/>
    <property type="evidence" value="ECO:0007669"/>
    <property type="project" value="UniProtKB-SubCell"/>
</dbReference>
<keyword evidence="10" id="KW-0325">Glycoprotein</keyword>
<evidence type="ECO:0000256" key="8">
    <source>
        <dbReference type="ARBA" id="ARBA00023136"/>
    </source>
</evidence>
<sequence length="296" mass="33405">MIFSVEFLVGNLGNGFVALVNGRDWLLGRKLSAVDQILTALSVSRIGLLGLTFLNWWAALYCPSSLMIPSRLRAVYISWTVLNHCSLWLATSLSIYYFLRIANFSNAFFLYLRFRVRRVVWCILLTSLAPLLVNIMLMNSHIDIWVRGSGTNASHTLSREFSKLLLAPNLAFSLLPFVLSLVAVLLLLASLWQHWRCWGAVAGDKRAEAHRWALGSMAAFLLLYILFFLTFLLHVWTLEFPQKNLTSLFYKVIAVMFPTGHSIVLILGTRKLRGVALSALRRAAGSCRGVRRPPHP</sequence>
<feature type="transmembrane region" description="Helical" evidence="14">
    <location>
        <begin position="212"/>
        <end position="236"/>
    </location>
</feature>
<protein>
    <recommendedName>
        <fullName evidence="13">Taste receptor type 2</fullName>
    </recommendedName>
</protein>
<accession>A0A1S3FXB0</accession>
<dbReference type="PANTHER" id="PTHR11394">
    <property type="entry name" value="TASTE RECEPTOR TYPE 2"/>
    <property type="match status" value="1"/>
</dbReference>
<keyword evidence="11 13" id="KW-0807">Transducer</keyword>
<dbReference type="RefSeq" id="XP_012880477.1">
    <property type="nucleotide sequence ID" value="XM_013025023.1"/>
</dbReference>
<evidence type="ECO:0000256" key="13">
    <source>
        <dbReference type="RuleBase" id="RU004424"/>
    </source>
</evidence>
<feature type="transmembrane region" description="Helical" evidence="14">
    <location>
        <begin position="77"/>
        <end position="99"/>
    </location>
</feature>
<dbReference type="Gene3D" id="1.20.1070.10">
    <property type="entry name" value="Rhodopsin 7-helix transmembrane proteins"/>
    <property type="match status" value="1"/>
</dbReference>
<evidence type="ECO:0000256" key="3">
    <source>
        <dbReference type="ARBA" id="ARBA00022480"/>
    </source>
</evidence>
<comment type="similarity">
    <text evidence="2 12">Belongs to the G-protein coupled receptor T2R family.</text>
</comment>
<dbReference type="OrthoDB" id="8876749at2759"/>
<keyword evidence="15" id="KW-1185">Reference proteome</keyword>
<evidence type="ECO:0000256" key="10">
    <source>
        <dbReference type="ARBA" id="ARBA00023180"/>
    </source>
</evidence>
<evidence type="ECO:0000256" key="4">
    <source>
        <dbReference type="ARBA" id="ARBA00022606"/>
    </source>
</evidence>
<dbReference type="KEGG" id="dord:105992200"/>
<feature type="transmembrane region" description="Helical" evidence="14">
    <location>
        <begin position="248"/>
        <end position="268"/>
    </location>
</feature>
<proteinExistence type="inferred from homology"/>
<dbReference type="Proteomes" id="UP000081671">
    <property type="component" value="Unplaced"/>
</dbReference>
<evidence type="ECO:0000256" key="12">
    <source>
        <dbReference type="RuleBase" id="RU004423"/>
    </source>
</evidence>
<gene>
    <name evidence="16" type="primary">LOC105992200</name>
</gene>
<dbReference type="FunFam" id="1.20.1070.10:FF:000055">
    <property type="entry name" value="Taste receptor type 2"/>
    <property type="match status" value="1"/>
</dbReference>
<dbReference type="AlphaFoldDB" id="A0A1S3FXB0"/>
<feature type="transmembrane region" description="Helical" evidence="14">
    <location>
        <begin position="119"/>
        <end position="137"/>
    </location>
</feature>
<dbReference type="InParanoid" id="A0A1S3FXB0"/>
<dbReference type="GO" id="GO:0004930">
    <property type="term" value="F:G protein-coupled receptor activity"/>
    <property type="evidence" value="ECO:0007669"/>
    <property type="project" value="UniProtKB-KW"/>
</dbReference>
<keyword evidence="4 13" id="KW-0716">Sensory transduction</keyword>
<dbReference type="PANTHER" id="PTHR11394:SF23">
    <property type="entry name" value="TASTE RECEPTOR TYPE 2 MEMBER 14"/>
    <property type="match status" value="1"/>
</dbReference>
<feature type="transmembrane region" description="Helical" evidence="14">
    <location>
        <begin position="170"/>
        <end position="192"/>
    </location>
</feature>
<keyword evidence="8 13" id="KW-0472">Membrane</keyword>
<evidence type="ECO:0000256" key="9">
    <source>
        <dbReference type="ARBA" id="ARBA00023170"/>
    </source>
</evidence>
<keyword evidence="3 13" id="KW-0919">Taste</keyword>
<keyword evidence="9 13" id="KW-0675">Receptor</keyword>
<keyword evidence="7 13" id="KW-0297">G-protein coupled receptor</keyword>
<evidence type="ECO:0000256" key="14">
    <source>
        <dbReference type="SAM" id="Phobius"/>
    </source>
</evidence>
<evidence type="ECO:0000313" key="16">
    <source>
        <dbReference type="RefSeq" id="XP_012880477.1"/>
    </source>
</evidence>
<reference evidence="16" key="1">
    <citation type="submission" date="2025-08" db="UniProtKB">
        <authorList>
            <consortium name="RefSeq"/>
        </authorList>
    </citation>
    <scope>IDENTIFICATION</scope>
    <source>
        <tissue evidence="16">Kidney</tissue>
    </source>
</reference>
<dbReference type="Pfam" id="PF05296">
    <property type="entry name" value="TAS2R"/>
    <property type="match status" value="1"/>
</dbReference>
<name>A0A1S3FXB0_DIPOR</name>
<comment type="subcellular location">
    <subcellularLocation>
        <location evidence="1 13">Membrane</location>
        <topology evidence="1 13">Multi-pass membrane protein</topology>
    </subcellularLocation>
</comment>
<evidence type="ECO:0000256" key="7">
    <source>
        <dbReference type="ARBA" id="ARBA00023040"/>
    </source>
</evidence>
<dbReference type="SUPFAM" id="SSF81321">
    <property type="entry name" value="Family A G protein-coupled receptor-like"/>
    <property type="match status" value="1"/>
</dbReference>
<evidence type="ECO:0000256" key="6">
    <source>
        <dbReference type="ARBA" id="ARBA00022989"/>
    </source>
</evidence>
<organism evidence="15 16">
    <name type="scientific">Dipodomys ordii</name>
    <name type="common">Ord's kangaroo rat</name>
    <dbReference type="NCBI Taxonomy" id="10020"/>
    <lineage>
        <taxon>Eukaryota</taxon>
        <taxon>Metazoa</taxon>
        <taxon>Chordata</taxon>
        <taxon>Craniata</taxon>
        <taxon>Vertebrata</taxon>
        <taxon>Euteleostomi</taxon>
        <taxon>Mammalia</taxon>
        <taxon>Eutheria</taxon>
        <taxon>Euarchontoglires</taxon>
        <taxon>Glires</taxon>
        <taxon>Rodentia</taxon>
        <taxon>Castorimorpha</taxon>
        <taxon>Heteromyidae</taxon>
        <taxon>Dipodomyinae</taxon>
        <taxon>Dipodomys</taxon>
    </lineage>
</organism>
<keyword evidence="6 14" id="KW-1133">Transmembrane helix</keyword>
<evidence type="ECO:0000256" key="5">
    <source>
        <dbReference type="ARBA" id="ARBA00022692"/>
    </source>
</evidence>
<evidence type="ECO:0000256" key="2">
    <source>
        <dbReference type="ARBA" id="ARBA00007376"/>
    </source>
</evidence>
<keyword evidence="5 13" id="KW-0812">Transmembrane</keyword>
<evidence type="ECO:0000256" key="1">
    <source>
        <dbReference type="ARBA" id="ARBA00004141"/>
    </source>
</evidence>
<dbReference type="GeneID" id="105992200"/>
<feature type="transmembrane region" description="Helical" evidence="14">
    <location>
        <begin position="37"/>
        <end position="57"/>
    </location>
</feature>
<evidence type="ECO:0000256" key="11">
    <source>
        <dbReference type="ARBA" id="ARBA00023224"/>
    </source>
</evidence>
<dbReference type="InterPro" id="IPR007960">
    <property type="entry name" value="TAS2R"/>
</dbReference>